<feature type="non-terminal residue" evidence="5">
    <location>
        <position position="1"/>
    </location>
</feature>
<dbReference type="Gene3D" id="3.20.20.70">
    <property type="entry name" value="Aldolase class I"/>
    <property type="match status" value="1"/>
</dbReference>
<keyword evidence="6" id="KW-1185">Reference proteome</keyword>
<keyword evidence="1" id="KW-0411">Iron-sulfur</keyword>
<evidence type="ECO:0000256" key="1">
    <source>
        <dbReference type="ARBA" id="ARBA00022485"/>
    </source>
</evidence>
<dbReference type="STRING" id="1312852.EG19_06800"/>
<dbReference type="Pfam" id="PF12544">
    <property type="entry name" value="LAM_C"/>
    <property type="match status" value="1"/>
</dbReference>
<dbReference type="InterPro" id="IPR003739">
    <property type="entry name" value="Lys_aminomutase/Glu_NH3_mut"/>
</dbReference>
<dbReference type="Proteomes" id="UP000027284">
    <property type="component" value="Unassembled WGS sequence"/>
</dbReference>
<evidence type="ECO:0000256" key="2">
    <source>
        <dbReference type="ARBA" id="ARBA00023235"/>
    </source>
</evidence>
<organism evidence="5 6">
    <name type="scientific">Thermoanaerobaculum aquaticum</name>
    <dbReference type="NCBI Taxonomy" id="1312852"/>
    <lineage>
        <taxon>Bacteria</taxon>
        <taxon>Pseudomonadati</taxon>
        <taxon>Acidobacteriota</taxon>
        <taxon>Thermoanaerobaculia</taxon>
        <taxon>Thermoanaerobaculales</taxon>
        <taxon>Thermoanaerobaculaceae</taxon>
        <taxon>Thermoanaerobaculum</taxon>
    </lineage>
</organism>
<gene>
    <name evidence="5" type="ORF">EG19_06800</name>
</gene>
<comment type="cofactor">
    <cofactor evidence="3">
        <name>pyridoxal 5'-phosphate</name>
        <dbReference type="ChEBI" id="CHEBI:597326"/>
    </cofactor>
</comment>
<dbReference type="InterPro" id="IPR025895">
    <property type="entry name" value="LAM_C_dom"/>
</dbReference>
<keyword evidence="2" id="KW-0413">Isomerase</keyword>
<dbReference type="InterPro" id="IPR013785">
    <property type="entry name" value="Aldolase_TIM"/>
</dbReference>
<dbReference type="SUPFAM" id="SSF102114">
    <property type="entry name" value="Radical SAM enzymes"/>
    <property type="match status" value="1"/>
</dbReference>
<dbReference type="InterPro" id="IPR058240">
    <property type="entry name" value="rSAM_sf"/>
</dbReference>
<accession>A0A062XUW6</accession>
<feature type="domain" description="Lysine-2,3-aminomutase C-terminal" evidence="4">
    <location>
        <begin position="146"/>
        <end position="200"/>
    </location>
</feature>
<feature type="modified residue" description="N6-(pyridoxal phosphate)lysine" evidence="3">
    <location>
        <position position="171"/>
    </location>
</feature>
<comment type="caution">
    <text evidence="5">The sequence shown here is derived from an EMBL/GenBank/DDBJ whole genome shotgun (WGS) entry which is preliminary data.</text>
</comment>
<evidence type="ECO:0000256" key="3">
    <source>
        <dbReference type="PIRSR" id="PIRSR603739-50"/>
    </source>
</evidence>
<evidence type="ECO:0000313" key="5">
    <source>
        <dbReference type="EMBL" id="KDA53189.1"/>
    </source>
</evidence>
<dbReference type="RefSeq" id="WP_038049999.1">
    <property type="nucleotide sequence ID" value="NZ_JMFG01000025.1"/>
</dbReference>
<proteinExistence type="predicted"/>
<dbReference type="GO" id="GO:0051539">
    <property type="term" value="F:4 iron, 4 sulfur cluster binding"/>
    <property type="evidence" value="ECO:0007669"/>
    <property type="project" value="UniProtKB-KW"/>
</dbReference>
<dbReference type="GO" id="GO:0016853">
    <property type="term" value="F:isomerase activity"/>
    <property type="evidence" value="ECO:0007669"/>
    <property type="project" value="UniProtKB-KW"/>
</dbReference>
<sequence length="207" mass="23920">RELSWDPLVLADGRLQQMLADLRTIPHVKLIRFDTKMIAVNPYRVTEAFLQMVRQYKPVYMNLHFVHPYELNDDVRDACERLADAGVCLGSHTPLLGGVNDEVEILRDLFLGLIEVRVRPYYLIHYIPTEFTAHFRASLEKGRAIIKGLWGHVSGLANPTYIVYLPRGCGKVMYMPDYLLERDPDGYWFETFEGGVAVYPMKVDDER</sequence>
<dbReference type="AlphaFoldDB" id="A0A062XUW6"/>
<evidence type="ECO:0000313" key="6">
    <source>
        <dbReference type="Proteomes" id="UP000027284"/>
    </source>
</evidence>
<dbReference type="EMBL" id="JMFG01000025">
    <property type="protein sequence ID" value="KDA53189.1"/>
    <property type="molecule type" value="Genomic_DNA"/>
</dbReference>
<keyword evidence="1" id="KW-0004">4Fe-4S</keyword>
<dbReference type="PANTHER" id="PTHR30538">
    <property type="entry name" value="LYSINE 2,3-AMINOMUTASE-RELATED"/>
    <property type="match status" value="1"/>
</dbReference>
<dbReference type="PANTHER" id="PTHR30538:SF1">
    <property type="entry name" value="L-LYSINE 2,3-AMINOMUTASE"/>
    <property type="match status" value="1"/>
</dbReference>
<reference evidence="5 6" key="1">
    <citation type="submission" date="2014-04" db="EMBL/GenBank/DDBJ databases">
        <title>The Genome Sequence of Thermoanaerobaculum aquaticum MP-01, The First Cultivated Group 23 Acidobacterium.</title>
        <authorList>
            <person name="Stamps B.W."/>
            <person name="Losey N.A."/>
            <person name="Lawson P.A."/>
            <person name="Stevenson B.S."/>
        </authorList>
    </citation>
    <scope>NUCLEOTIDE SEQUENCE [LARGE SCALE GENOMIC DNA]</scope>
    <source>
        <strain evidence="5 6">MP-01</strain>
    </source>
</reference>
<keyword evidence="1" id="KW-0479">Metal-binding</keyword>
<keyword evidence="3" id="KW-0663">Pyridoxal phosphate</keyword>
<name>A0A062XUW6_9BACT</name>
<keyword evidence="1" id="KW-0408">Iron</keyword>
<evidence type="ECO:0000259" key="4">
    <source>
        <dbReference type="Pfam" id="PF12544"/>
    </source>
</evidence>
<protein>
    <recommendedName>
        <fullName evidence="4">Lysine-2,3-aminomutase C-terminal domain-containing protein</fullName>
    </recommendedName>
</protein>